<reference evidence="2 3" key="1">
    <citation type="submission" date="2023-07" db="EMBL/GenBank/DDBJ databases">
        <title>Comparative genomics of wheat-associated soil bacteria to identify genetic determinants of phenazine resistance.</title>
        <authorList>
            <person name="Mouncey N."/>
        </authorList>
    </citation>
    <scope>NUCLEOTIDE SEQUENCE [LARGE SCALE GENOMIC DNA]</scope>
    <source>
        <strain evidence="2 3">W2I7</strain>
    </source>
</reference>
<comment type="caution">
    <text evidence="2">The sequence shown here is derived from an EMBL/GenBank/DDBJ whole genome shotgun (WGS) entry which is preliminary data.</text>
</comment>
<organism evidence="2 3">
    <name type="scientific">Microbacterium murale</name>
    <dbReference type="NCBI Taxonomy" id="1081040"/>
    <lineage>
        <taxon>Bacteria</taxon>
        <taxon>Bacillati</taxon>
        <taxon>Actinomycetota</taxon>
        <taxon>Actinomycetes</taxon>
        <taxon>Micrococcales</taxon>
        <taxon>Microbacteriaceae</taxon>
        <taxon>Microbacterium</taxon>
    </lineage>
</organism>
<protein>
    <recommendedName>
        <fullName evidence="1">TY-Chap N-terminal domain-containing protein</fullName>
    </recommendedName>
</protein>
<dbReference type="EMBL" id="JAUSXK010000001">
    <property type="protein sequence ID" value="MDQ0642117.1"/>
    <property type="molecule type" value="Genomic_DNA"/>
</dbReference>
<evidence type="ECO:0000313" key="3">
    <source>
        <dbReference type="Proteomes" id="UP001239085"/>
    </source>
</evidence>
<dbReference type="InterPro" id="IPR054344">
    <property type="entry name" value="TY-Chap_N"/>
</dbReference>
<dbReference type="Pfam" id="PF22552">
    <property type="entry name" value="TY-Chap3"/>
    <property type="match status" value="1"/>
</dbReference>
<evidence type="ECO:0000259" key="1">
    <source>
        <dbReference type="Pfam" id="PF22552"/>
    </source>
</evidence>
<proteinExistence type="predicted"/>
<accession>A0ABU0P589</accession>
<dbReference type="Proteomes" id="UP001239085">
    <property type="component" value="Unassembled WGS sequence"/>
</dbReference>
<feature type="domain" description="TY-Chap N-terminal" evidence="1">
    <location>
        <begin position="3"/>
        <end position="114"/>
    </location>
</feature>
<sequence>MSEWSQFGDRLAAGFRAVSERVFLIVSARDDSRIYVQFAGGSDAMDAEAPGAAVVEGIDEAVLAAAGWAAPSAGQPNWSFELPLPALTSEYAELAERCVVALRDVFGVTDPGQLVYRAWRDAEAFPQGVTLYPEQIEALDRGEDPLEIAQLGLPAAS</sequence>
<gene>
    <name evidence="2" type="ORF">QFZ46_000277</name>
</gene>
<evidence type="ECO:0000313" key="2">
    <source>
        <dbReference type="EMBL" id="MDQ0642117.1"/>
    </source>
</evidence>
<keyword evidence="3" id="KW-1185">Reference proteome</keyword>
<dbReference type="RefSeq" id="WP_307357578.1">
    <property type="nucleotide sequence ID" value="NZ_JAUSXK010000001.1"/>
</dbReference>
<name>A0ABU0P589_9MICO</name>